<dbReference type="Proteomes" id="UP000192674">
    <property type="component" value="Unassembled WGS sequence"/>
</dbReference>
<dbReference type="PANTHER" id="PTHR48081">
    <property type="entry name" value="AB HYDROLASE SUPERFAMILY PROTEIN C4A8.06C"/>
    <property type="match status" value="1"/>
</dbReference>
<dbReference type="InterPro" id="IPR050300">
    <property type="entry name" value="GDXG_lipolytic_enzyme"/>
</dbReference>
<evidence type="ECO:0000313" key="5">
    <source>
        <dbReference type="Proteomes" id="UP000192674"/>
    </source>
</evidence>
<evidence type="ECO:0000259" key="2">
    <source>
        <dbReference type="Pfam" id="PF00326"/>
    </source>
</evidence>
<reference evidence="4 5" key="1">
    <citation type="submission" date="2017-04" db="EMBL/GenBank/DDBJ databases">
        <authorList>
            <person name="Afonso C.L."/>
            <person name="Miller P.J."/>
            <person name="Scott M.A."/>
            <person name="Spackman E."/>
            <person name="Goraichik I."/>
            <person name="Dimitrov K.M."/>
            <person name="Suarez D.L."/>
            <person name="Swayne D.E."/>
        </authorList>
    </citation>
    <scope>NUCLEOTIDE SEQUENCE [LARGE SCALE GENOMIC DNA]</scope>
    <source>
        <strain evidence="4 5">DSM 43828</strain>
    </source>
</reference>
<dbReference type="Pfam" id="PF00326">
    <property type="entry name" value="Peptidase_S9"/>
    <property type="match status" value="1"/>
</dbReference>
<dbReference type="InterPro" id="IPR029058">
    <property type="entry name" value="AB_hydrolase_fold"/>
</dbReference>
<evidence type="ECO:0000256" key="1">
    <source>
        <dbReference type="ARBA" id="ARBA00022801"/>
    </source>
</evidence>
<keyword evidence="5" id="KW-1185">Reference proteome</keyword>
<sequence>MPVSTISYGPEPSQVGDLYLPEGEGPFPVVLLIHGGYWTALFDRFQVVPVAEALVANGYAVWNIEYRRIGEDGAGFPGTFLDIATATDRIAELDPKVDPSRVLVVGHSAGGHLAGWVAHRAVLPTDAPGANPKVVPLGAVSLSGVLDLAAGDANRAGHDLTDPNVPPPAGVVAEPRADMIPVVSKLLSEGAINALLGGHADEVPERYAVTSPTALDNGRVPLLVVHGSADDVVPPSYGSVYVTGATAKGIDAKYVEVPGANHFDVINPAHKTWDTVLPWLAERLK</sequence>
<dbReference type="InterPro" id="IPR001375">
    <property type="entry name" value="Peptidase_S9_cat"/>
</dbReference>
<feature type="domain" description="BD-FAE-like" evidence="3">
    <location>
        <begin position="17"/>
        <end position="118"/>
    </location>
</feature>
<keyword evidence="1" id="KW-0378">Hydrolase</keyword>
<dbReference type="RefSeq" id="WP_084429451.1">
    <property type="nucleotide sequence ID" value="NZ_FWXV01000004.1"/>
</dbReference>
<proteinExistence type="predicted"/>
<evidence type="ECO:0000313" key="4">
    <source>
        <dbReference type="EMBL" id="SMD14287.1"/>
    </source>
</evidence>
<dbReference type="GO" id="GO:0008236">
    <property type="term" value="F:serine-type peptidase activity"/>
    <property type="evidence" value="ECO:0007669"/>
    <property type="project" value="InterPro"/>
</dbReference>
<protein>
    <submittedName>
        <fullName evidence="4">Acetyl esterase/lipase</fullName>
    </submittedName>
</protein>
<dbReference type="GO" id="GO:0006508">
    <property type="term" value="P:proteolysis"/>
    <property type="evidence" value="ECO:0007669"/>
    <property type="project" value="InterPro"/>
</dbReference>
<name>A0A1Y5XTZ1_KIBAR</name>
<dbReference type="InterPro" id="IPR049492">
    <property type="entry name" value="BD-FAE-like_dom"/>
</dbReference>
<organism evidence="4 5">
    <name type="scientific">Kibdelosporangium aridum</name>
    <dbReference type="NCBI Taxonomy" id="2030"/>
    <lineage>
        <taxon>Bacteria</taxon>
        <taxon>Bacillati</taxon>
        <taxon>Actinomycetota</taxon>
        <taxon>Actinomycetes</taxon>
        <taxon>Pseudonocardiales</taxon>
        <taxon>Pseudonocardiaceae</taxon>
        <taxon>Kibdelosporangium</taxon>
    </lineage>
</organism>
<gene>
    <name evidence="4" type="ORF">SAMN05661093_05011</name>
</gene>
<dbReference type="Pfam" id="PF20434">
    <property type="entry name" value="BD-FAE"/>
    <property type="match status" value="1"/>
</dbReference>
<dbReference type="Gene3D" id="3.40.50.1820">
    <property type="entry name" value="alpha/beta hydrolase"/>
    <property type="match status" value="1"/>
</dbReference>
<evidence type="ECO:0000259" key="3">
    <source>
        <dbReference type="Pfam" id="PF20434"/>
    </source>
</evidence>
<dbReference type="SUPFAM" id="SSF53474">
    <property type="entry name" value="alpha/beta-Hydrolases"/>
    <property type="match status" value="1"/>
</dbReference>
<dbReference type="AlphaFoldDB" id="A0A1Y5XTZ1"/>
<dbReference type="EMBL" id="FWXV01000004">
    <property type="protein sequence ID" value="SMD14287.1"/>
    <property type="molecule type" value="Genomic_DNA"/>
</dbReference>
<feature type="domain" description="Peptidase S9 prolyl oligopeptidase catalytic" evidence="2">
    <location>
        <begin position="198"/>
        <end position="271"/>
    </location>
</feature>
<dbReference type="OrthoDB" id="255603at2"/>
<accession>A0A1Y5XTZ1</accession>